<dbReference type="Pfam" id="PF10418">
    <property type="entry name" value="DHODB_Fe-S_bind"/>
    <property type="match status" value="1"/>
</dbReference>
<evidence type="ECO:0000256" key="11">
    <source>
        <dbReference type="PIRSR" id="PIRSR006816-1"/>
    </source>
</evidence>
<dbReference type="EMBL" id="CP002444">
    <property type="protein sequence ID" value="ADU97367.1"/>
    <property type="molecule type" value="Genomic_DNA"/>
</dbReference>
<evidence type="ECO:0000256" key="2">
    <source>
        <dbReference type="ARBA" id="ARBA00022448"/>
    </source>
</evidence>
<dbReference type="GO" id="GO:0051537">
    <property type="term" value="F:2 iron, 2 sulfur cluster binding"/>
    <property type="evidence" value="ECO:0007669"/>
    <property type="project" value="UniProtKB-KW"/>
</dbReference>
<dbReference type="PIRSF" id="PIRSF006816">
    <property type="entry name" value="Cyc3_hyd_g"/>
    <property type="match status" value="1"/>
</dbReference>
<evidence type="ECO:0000256" key="3">
    <source>
        <dbReference type="ARBA" id="ARBA00022630"/>
    </source>
</evidence>
<comment type="cofactor">
    <cofactor evidence="12">
        <name>[2Fe-2S] cluster</name>
        <dbReference type="ChEBI" id="CHEBI:190135"/>
    </cofactor>
    <text evidence="12">Binds 1 [2Fe-2S] cluster per subunit.</text>
</comment>
<dbReference type="GO" id="GO:0046872">
    <property type="term" value="F:metal ion binding"/>
    <property type="evidence" value="ECO:0007669"/>
    <property type="project" value="UniProtKB-KW"/>
</dbReference>
<comment type="cofactor">
    <cofactor evidence="10">
        <name>[2Fe-2S] cluster</name>
        <dbReference type="ChEBI" id="CHEBI:190135"/>
    </cofactor>
</comment>
<protein>
    <submittedName>
        <fullName evidence="14">Dihydroorotate dehydrogenase, electron transfer subunit, iron-sulfur cluster binding domain protein</fullName>
    </submittedName>
</protein>
<dbReference type="PROSITE" id="PS51384">
    <property type="entry name" value="FAD_FR"/>
    <property type="match status" value="1"/>
</dbReference>
<comment type="similarity">
    <text evidence="1">Belongs to the PyrK family.</text>
</comment>
<dbReference type="Gene3D" id="2.40.30.10">
    <property type="entry name" value="Translation factors"/>
    <property type="match status" value="1"/>
</dbReference>
<feature type="binding site" evidence="11">
    <location>
        <begin position="67"/>
        <end position="69"/>
    </location>
    <ligand>
        <name>FAD</name>
        <dbReference type="ChEBI" id="CHEBI:57692"/>
    </ligand>
</feature>
<dbReference type="OrthoDB" id="9789468at2"/>
<feature type="binding site" evidence="12">
    <location>
        <position position="215"/>
    </location>
    <ligand>
        <name>[2Fe-2S] cluster</name>
        <dbReference type="ChEBI" id="CHEBI:190135"/>
    </ligand>
</feature>
<evidence type="ECO:0000256" key="4">
    <source>
        <dbReference type="ARBA" id="ARBA00022714"/>
    </source>
</evidence>
<feature type="domain" description="FAD-binding FR-type" evidence="13">
    <location>
        <begin position="1"/>
        <end position="99"/>
    </location>
</feature>
<keyword evidence="3 11" id="KW-0285">Flavoprotein</keyword>
<dbReference type="GO" id="GO:0006221">
    <property type="term" value="P:pyrimidine nucleotide biosynthetic process"/>
    <property type="evidence" value="ECO:0007669"/>
    <property type="project" value="InterPro"/>
</dbReference>
<comment type="cofactor">
    <cofactor evidence="11">
        <name>FAD</name>
        <dbReference type="ChEBI" id="CHEBI:57692"/>
    </cofactor>
    <text evidence="11">Binds 1 FAD per subunit.</text>
</comment>
<dbReference type="InterPro" id="IPR017927">
    <property type="entry name" value="FAD-bd_FR_type"/>
</dbReference>
<evidence type="ECO:0000256" key="9">
    <source>
        <dbReference type="ARBA" id="ARBA00023014"/>
    </source>
</evidence>
<keyword evidence="4 12" id="KW-0001">2Fe-2S</keyword>
<dbReference type="GO" id="GO:0050660">
    <property type="term" value="F:flavin adenine dinucleotide binding"/>
    <property type="evidence" value="ECO:0007669"/>
    <property type="project" value="InterPro"/>
</dbReference>
<dbReference type="InterPro" id="IPR012165">
    <property type="entry name" value="Cyt_c3_hydrogenase_gsu"/>
</dbReference>
<feature type="binding site" evidence="12">
    <location>
        <position position="220"/>
    </location>
    <ligand>
        <name>[2Fe-2S] cluster</name>
        <dbReference type="ChEBI" id="CHEBI:190135"/>
    </ligand>
</feature>
<dbReference type="CDD" id="cd06218">
    <property type="entry name" value="DHOD_e_trans"/>
    <property type="match status" value="1"/>
</dbReference>
<accession>E8T438</accession>
<keyword evidence="8 12" id="KW-0408">Iron</keyword>
<feature type="binding site" evidence="12">
    <location>
        <position position="235"/>
    </location>
    <ligand>
        <name>[2Fe-2S] cluster</name>
        <dbReference type="ChEBI" id="CHEBI:190135"/>
    </ligand>
</feature>
<evidence type="ECO:0000256" key="10">
    <source>
        <dbReference type="ARBA" id="ARBA00034078"/>
    </source>
</evidence>
<evidence type="ECO:0000256" key="1">
    <source>
        <dbReference type="ARBA" id="ARBA00006422"/>
    </source>
</evidence>
<keyword evidence="6 11" id="KW-0274">FAD</keyword>
<dbReference type="PANTHER" id="PTHR43513:SF3">
    <property type="entry name" value="DIHYDROOROTATE DEHYDROGENASE B (NAD(+)), ELECTRON TRANSFER SUBUNIT-RELATED"/>
    <property type="match status" value="1"/>
</dbReference>
<dbReference type="Proteomes" id="UP000006362">
    <property type="component" value="Chromosome"/>
</dbReference>
<evidence type="ECO:0000256" key="8">
    <source>
        <dbReference type="ARBA" id="ARBA00023004"/>
    </source>
</evidence>
<keyword evidence="7" id="KW-0249">Electron transport</keyword>
<evidence type="ECO:0000256" key="5">
    <source>
        <dbReference type="ARBA" id="ARBA00022723"/>
    </source>
</evidence>
<keyword evidence="15" id="KW-1185">Reference proteome</keyword>
<sequence length="248" mass="27541">MGYTVVENRHVTGRDYLLTVEAPEQEAERVEPGQFAMVQVRSRLQLDPLLRRPLGIFNLEGNRVSFLYRVYGRGTKLLTEVEAGSEIEVLMPLGNSIPQRGEKFLFIAGGIGIGGLFLAARRFKEAGKEVVVLYGERSRENLSGLPFLEEFGIEHVVYTEDGSFGKKGFVTQDLHSYTGFTWVACGPTPMMKAVKEEAARLKVECYLSLDRRMACGVGACLGCTVETVNGYKRCCVEGPVFRAEEVIL</sequence>
<dbReference type="InterPro" id="IPR037117">
    <property type="entry name" value="Dihydroorotate_DH_ele_sf"/>
</dbReference>
<dbReference type="AlphaFoldDB" id="E8T438"/>
<evidence type="ECO:0000313" key="14">
    <source>
        <dbReference type="EMBL" id="ADU97367.1"/>
    </source>
</evidence>
<dbReference type="InterPro" id="IPR019480">
    <property type="entry name" value="Dihydroorotate_DH_Fe-S-bd"/>
</dbReference>
<gene>
    <name evidence="14" type="ordered locus">Theam_1404</name>
</gene>
<reference evidence="14" key="1">
    <citation type="submission" date="2011-01" db="EMBL/GenBank/DDBJ databases">
        <title>Complete sequence of chromosome of Thermovibrio ammonificans HB-1.</title>
        <authorList>
            <consortium name="US DOE Joint Genome Institute"/>
            <person name="Lucas S."/>
            <person name="Copeland A."/>
            <person name="Lapidus A."/>
            <person name="Cheng J.-F."/>
            <person name="Goodwin L."/>
            <person name="Pitluck S."/>
            <person name="Davenport K."/>
            <person name="Detter J.C."/>
            <person name="Han C."/>
            <person name="Tapia R."/>
            <person name="Land M."/>
            <person name="Hauser L."/>
            <person name="Kyrpides N."/>
            <person name="Ivanova N."/>
            <person name="Ovchinnikova G."/>
            <person name="Vetriani C."/>
            <person name="Woyke T."/>
        </authorList>
    </citation>
    <scope>NUCLEOTIDE SEQUENCE [LARGE SCALE GENOMIC DNA]</scope>
    <source>
        <strain evidence="14">HB-1</strain>
    </source>
</reference>
<evidence type="ECO:0000313" key="15">
    <source>
        <dbReference type="Proteomes" id="UP000006362"/>
    </source>
</evidence>
<dbReference type="HOGENOM" id="CLU_003827_1_2_0"/>
<dbReference type="eggNOG" id="COG0543">
    <property type="taxonomic scope" value="Bacteria"/>
</dbReference>
<evidence type="ECO:0000259" key="13">
    <source>
        <dbReference type="PROSITE" id="PS51384"/>
    </source>
</evidence>
<dbReference type="PANTHER" id="PTHR43513">
    <property type="entry name" value="DIHYDROOROTATE DEHYDROGENASE B (NAD(+)), ELECTRON TRANSFER SUBUNIT"/>
    <property type="match status" value="1"/>
</dbReference>
<dbReference type="Gene3D" id="3.40.50.80">
    <property type="entry name" value="Nucleotide-binding domain of ferredoxin-NADP reductase (FNR) module"/>
    <property type="match status" value="1"/>
</dbReference>
<name>E8T438_THEA1</name>
<feature type="binding site" evidence="12">
    <location>
        <position position="223"/>
    </location>
    <ligand>
        <name>[2Fe-2S] cluster</name>
        <dbReference type="ChEBI" id="CHEBI:190135"/>
    </ligand>
</feature>
<dbReference type="InterPro" id="IPR050353">
    <property type="entry name" value="PyrK_electron_transfer"/>
</dbReference>
<dbReference type="InterPro" id="IPR017938">
    <property type="entry name" value="Riboflavin_synthase-like_b-brl"/>
</dbReference>
<dbReference type="InterPro" id="IPR039261">
    <property type="entry name" value="FNR_nucleotide-bd"/>
</dbReference>
<dbReference type="SUPFAM" id="SSF52343">
    <property type="entry name" value="Ferredoxin reductase-like, C-terminal NADP-linked domain"/>
    <property type="match status" value="1"/>
</dbReference>
<evidence type="ECO:0000256" key="12">
    <source>
        <dbReference type="PIRSR" id="PIRSR006816-2"/>
    </source>
</evidence>
<organism evidence="14 15">
    <name type="scientific">Thermovibrio ammonificans (strain DSM 15698 / JCM 12110 / HB-1)</name>
    <dbReference type="NCBI Taxonomy" id="648996"/>
    <lineage>
        <taxon>Bacteria</taxon>
        <taxon>Pseudomonadati</taxon>
        <taxon>Aquificota</taxon>
        <taxon>Aquificia</taxon>
        <taxon>Desulfurobacteriales</taxon>
        <taxon>Desulfurobacteriaceae</taxon>
        <taxon>Thermovibrio</taxon>
    </lineage>
</organism>
<keyword evidence="5 12" id="KW-0479">Metal-binding</keyword>
<evidence type="ECO:0000256" key="6">
    <source>
        <dbReference type="ARBA" id="ARBA00022827"/>
    </source>
</evidence>
<dbReference type="SUPFAM" id="SSF63380">
    <property type="entry name" value="Riboflavin synthase domain-like"/>
    <property type="match status" value="1"/>
</dbReference>
<dbReference type="KEGG" id="tam:Theam_1404"/>
<keyword evidence="2" id="KW-0813">Transport</keyword>
<evidence type="ECO:0000256" key="7">
    <source>
        <dbReference type="ARBA" id="ARBA00022982"/>
    </source>
</evidence>
<dbReference type="Gene3D" id="2.10.240.10">
    <property type="entry name" value="Dihydroorotate dehydrogenase, electron transfer subunit"/>
    <property type="match status" value="1"/>
</dbReference>
<dbReference type="STRING" id="648996.Theam_1404"/>
<proteinExistence type="inferred from homology"/>
<feature type="binding site" evidence="11">
    <location>
        <begin position="74"/>
        <end position="75"/>
    </location>
    <ligand>
        <name>FAD</name>
        <dbReference type="ChEBI" id="CHEBI:57692"/>
    </ligand>
</feature>
<keyword evidence="9 12" id="KW-0411">Iron-sulfur</keyword>
<dbReference type="GO" id="GO:0016491">
    <property type="term" value="F:oxidoreductase activity"/>
    <property type="evidence" value="ECO:0007669"/>
    <property type="project" value="InterPro"/>
</dbReference>